<evidence type="ECO:0000313" key="1">
    <source>
        <dbReference type="EMBL" id="AXQ61054.1"/>
    </source>
</evidence>
<dbReference type="RefSeq" id="YP_009957655.1">
    <property type="nucleotide sequence ID" value="NC_051663.1"/>
</dbReference>
<evidence type="ECO:0000313" key="2">
    <source>
        <dbReference type="Proteomes" id="UP000262932"/>
    </source>
</evidence>
<accession>A0A385DP26</accession>
<sequence>MSDPQLELWRSVWLAVVAGDDRRAAGSRPGLINAS</sequence>
<organism evidence="1 2">
    <name type="scientific">Mycobacterium phage Girr</name>
    <dbReference type="NCBI Taxonomy" id="2301565"/>
    <lineage>
        <taxon>Viruses</taxon>
        <taxon>Duplodnaviria</taxon>
        <taxon>Heunggongvirae</taxon>
        <taxon>Uroviricota</taxon>
        <taxon>Caudoviricetes</taxon>
        <taxon>Gracegardnervirinae</taxon>
        <taxon>Cheoctovirus</taxon>
        <taxon>Cheoctovirus girr</taxon>
    </lineage>
</organism>
<gene>
    <name evidence="1" type="primary">39</name>
    <name evidence="1" type="ORF">SEA_GIRR_39</name>
</gene>
<proteinExistence type="predicted"/>
<dbReference type="KEGG" id="vg:60329176"/>
<name>A0A385DP26_9CAUD</name>
<dbReference type="EMBL" id="MH669003">
    <property type="protein sequence ID" value="AXQ61054.1"/>
    <property type="molecule type" value="Genomic_DNA"/>
</dbReference>
<keyword evidence="2" id="KW-1185">Reference proteome</keyword>
<dbReference type="Proteomes" id="UP000262932">
    <property type="component" value="Segment"/>
</dbReference>
<protein>
    <submittedName>
        <fullName evidence="1">Uncharacterized protein</fullName>
    </submittedName>
</protein>
<dbReference type="GeneID" id="60329176"/>
<reference evidence="1 2" key="1">
    <citation type="submission" date="2018-07" db="EMBL/GenBank/DDBJ databases">
        <authorList>
            <person name="Bailey A."/>
            <person name="Bass S."/>
            <person name="Davis M."/>
            <person name="Ertel C."/>
            <person name="Grzech H."/>
            <person name="Heuler J."/>
            <person name="Jenkins M."/>
            <person name="Myrick J."/>
            <person name="Nunez D."/>
            <person name="Nunez D."/>
            <person name="Patel S."/>
            <person name="Prieto F."/>
            <person name="Reid T."/>
            <person name="Saldoriga A."/>
            <person name="Schlosser S."/>
            <person name="Sciandra O."/>
            <person name="Sheppard H."/>
            <person name="Smallin M."/>
            <person name="Strickland D."/>
            <person name="Weber M."/>
            <person name="Pollenz R.S."/>
            <person name="Bollivar D.W."/>
            <person name="Garlena R.A."/>
            <person name="Russell D.A."/>
            <person name="Pope W.H."/>
            <person name="Jacobs-Sera D."/>
            <person name="Hatfull G.F."/>
        </authorList>
    </citation>
    <scope>NUCLEOTIDE SEQUENCE [LARGE SCALE GENOMIC DNA]</scope>
</reference>